<dbReference type="NCBIfam" id="TIGR00018">
    <property type="entry name" value="panC"/>
    <property type="match status" value="1"/>
</dbReference>
<organism evidence="12 13">
    <name type="scientific">Zygosaccharomyces bailii (strain CLIB 213 / ATCC 58445 / CBS 680 / BCRC 21525 / NBRC 1098 / NCYC 1416 / NRRL Y-2227)</name>
    <dbReference type="NCBI Taxonomy" id="1333698"/>
    <lineage>
        <taxon>Eukaryota</taxon>
        <taxon>Fungi</taxon>
        <taxon>Dikarya</taxon>
        <taxon>Ascomycota</taxon>
        <taxon>Saccharomycotina</taxon>
        <taxon>Saccharomycetes</taxon>
        <taxon>Saccharomycetales</taxon>
        <taxon>Saccharomycetaceae</taxon>
        <taxon>Zygosaccharomyces</taxon>
    </lineage>
</organism>
<comment type="pathway">
    <text evidence="1">Cofactor biosynthesis; (R)-pantothenate biosynthesis; (R)-pantothenate from (R)-pantoate and beta-alanine: step 1/1.</text>
</comment>
<evidence type="ECO:0000256" key="5">
    <source>
        <dbReference type="ARBA" id="ARBA00022598"/>
    </source>
</evidence>
<reference evidence="13" key="1">
    <citation type="journal article" date="2013" name="Genome Announc.">
        <title>Genome sequence of the food spoilage yeast Zygosaccharomyces bailii CLIB 213(T).</title>
        <authorList>
            <person name="Galeote V."/>
            <person name="Bigey F."/>
            <person name="Devillers H."/>
            <person name="Neuveglise C."/>
            <person name="Dequin S."/>
        </authorList>
    </citation>
    <scope>NUCLEOTIDE SEQUENCE [LARGE SCALE GENOMIC DNA]</scope>
    <source>
        <strain evidence="13">CLIB 213 / ATCC 58445 / CBS 680 / CCRC 21525 / NBRC 1098 / NCYC 1416 / NRRL Y-2227</strain>
    </source>
</reference>
<accession>A0A8J2TBS3</accession>
<sequence>MQTFTTVASLREFLATLSTGPGASSHSSVGFVPTMGNLHAGHATLVREALKHHTHTVVSVFVNPSQFAPGEDLATYPRTLPEDTALLQQLGVTALFAPTAEEIYPQGGPTKGTFVELDLPPCTDTLEARTRPQFFRGVATVVCKLLNIVQPHTAYFGQKDWQQLCVVRQLCRGLFLNVEIASVPIVRDSNGLALSSRNGYLSPEQRLTAAAIHSGLVKGRDIVNAGRDDPVTANAVFRAVLSEWEQEAPGAFRVDYLAVCCRDTLAPLEVIKGPCIILCAVYYAGVRLIDNELA</sequence>
<evidence type="ECO:0000256" key="10">
    <source>
        <dbReference type="ARBA" id="ARBA00032806"/>
    </source>
</evidence>
<evidence type="ECO:0000256" key="3">
    <source>
        <dbReference type="ARBA" id="ARBA00012219"/>
    </source>
</evidence>
<dbReference type="EC" id="6.3.2.1" evidence="3"/>
<dbReference type="HAMAP" id="MF_00158">
    <property type="entry name" value="PanC"/>
    <property type="match status" value="1"/>
</dbReference>
<dbReference type="GO" id="GO:0004592">
    <property type="term" value="F:pantoate-beta-alanine ligase activity"/>
    <property type="evidence" value="ECO:0007669"/>
    <property type="project" value="UniProtKB-EC"/>
</dbReference>
<evidence type="ECO:0000256" key="6">
    <source>
        <dbReference type="ARBA" id="ARBA00022655"/>
    </source>
</evidence>
<dbReference type="InterPro" id="IPR042176">
    <property type="entry name" value="Pantoate_ligase_C"/>
</dbReference>
<keyword evidence="13" id="KW-1185">Reference proteome</keyword>
<name>A0A8J2TBS3_ZYGB2</name>
<keyword evidence="6" id="KW-0566">Pantothenate biosynthesis</keyword>
<keyword evidence="7" id="KW-0547">Nucleotide-binding</keyword>
<dbReference type="PANTHER" id="PTHR21299:SF1">
    <property type="entry name" value="PANTOATE--BETA-ALANINE LIGASE"/>
    <property type="match status" value="1"/>
</dbReference>
<evidence type="ECO:0000256" key="8">
    <source>
        <dbReference type="ARBA" id="ARBA00022840"/>
    </source>
</evidence>
<dbReference type="Pfam" id="PF02569">
    <property type="entry name" value="Pantoate_ligase"/>
    <property type="match status" value="1"/>
</dbReference>
<dbReference type="NCBIfam" id="TIGR00125">
    <property type="entry name" value="cyt_tran_rel"/>
    <property type="match status" value="1"/>
</dbReference>
<proteinExistence type="inferred from homology"/>
<keyword evidence="8" id="KW-0067">ATP-binding</keyword>
<evidence type="ECO:0000256" key="4">
    <source>
        <dbReference type="ARBA" id="ARBA00015647"/>
    </source>
</evidence>
<keyword evidence="5" id="KW-0436">Ligase</keyword>
<evidence type="ECO:0000313" key="12">
    <source>
        <dbReference type="EMBL" id="CDF91949.1"/>
    </source>
</evidence>
<dbReference type="EMBL" id="HG316469">
    <property type="protein sequence ID" value="CDF91949.1"/>
    <property type="molecule type" value="Genomic_DNA"/>
</dbReference>
<protein>
    <recommendedName>
        <fullName evidence="4">Pantoate--beta-alanine ligase</fullName>
        <ecNumber evidence="3">6.3.2.1</ecNumber>
    </recommendedName>
    <alternativeName>
        <fullName evidence="10">Pantoate-activating enzyme</fullName>
    </alternativeName>
    <alternativeName>
        <fullName evidence="9">Pantothenate synthetase</fullName>
    </alternativeName>
</protein>
<gene>
    <name evidence="12" type="ORF">BN860_00716g</name>
</gene>
<dbReference type="InterPro" id="IPR004821">
    <property type="entry name" value="Cyt_trans-like"/>
</dbReference>
<dbReference type="UniPathway" id="UPA00028">
    <property type="reaction ID" value="UER00005"/>
</dbReference>
<evidence type="ECO:0000256" key="2">
    <source>
        <dbReference type="ARBA" id="ARBA00009256"/>
    </source>
</evidence>
<dbReference type="GO" id="GO:0005524">
    <property type="term" value="F:ATP binding"/>
    <property type="evidence" value="ECO:0007669"/>
    <property type="project" value="UniProtKB-KW"/>
</dbReference>
<evidence type="ECO:0000256" key="7">
    <source>
        <dbReference type="ARBA" id="ARBA00022741"/>
    </source>
</evidence>
<dbReference type="Proteomes" id="UP000019375">
    <property type="component" value="Unassembled WGS sequence"/>
</dbReference>
<evidence type="ECO:0000256" key="1">
    <source>
        <dbReference type="ARBA" id="ARBA00004990"/>
    </source>
</evidence>
<dbReference type="AlphaFoldDB" id="A0A8J2TBS3"/>
<dbReference type="InterPro" id="IPR003721">
    <property type="entry name" value="Pantoate_ligase"/>
</dbReference>
<dbReference type="Gene3D" id="3.30.1300.10">
    <property type="entry name" value="Pantoate-beta-alanine ligase, C-terminal domain"/>
    <property type="match status" value="1"/>
</dbReference>
<dbReference type="Gene3D" id="3.40.50.620">
    <property type="entry name" value="HUPs"/>
    <property type="match status" value="1"/>
</dbReference>
<dbReference type="GO" id="GO:0015940">
    <property type="term" value="P:pantothenate biosynthetic process"/>
    <property type="evidence" value="ECO:0007669"/>
    <property type="project" value="UniProtKB-UniPathway"/>
</dbReference>
<dbReference type="OrthoDB" id="2020436at2759"/>
<dbReference type="InterPro" id="IPR014729">
    <property type="entry name" value="Rossmann-like_a/b/a_fold"/>
</dbReference>
<evidence type="ECO:0000256" key="11">
    <source>
        <dbReference type="ARBA" id="ARBA00048258"/>
    </source>
</evidence>
<comment type="similarity">
    <text evidence="2">Belongs to the pantothenate synthetase family.</text>
</comment>
<dbReference type="PANTHER" id="PTHR21299">
    <property type="entry name" value="CYTIDYLATE KINASE/PANTOATE-BETA-ALANINE LIGASE"/>
    <property type="match status" value="1"/>
</dbReference>
<dbReference type="SUPFAM" id="SSF52374">
    <property type="entry name" value="Nucleotidylyl transferase"/>
    <property type="match status" value="1"/>
</dbReference>
<evidence type="ECO:0000313" key="13">
    <source>
        <dbReference type="Proteomes" id="UP000019375"/>
    </source>
</evidence>
<dbReference type="CDD" id="cd00560">
    <property type="entry name" value="PanC"/>
    <property type="match status" value="1"/>
</dbReference>
<evidence type="ECO:0000256" key="9">
    <source>
        <dbReference type="ARBA" id="ARBA00029902"/>
    </source>
</evidence>
<comment type="catalytic activity">
    <reaction evidence="11">
        <text>(R)-pantoate + beta-alanine + ATP = (R)-pantothenate + AMP + diphosphate + H(+)</text>
        <dbReference type="Rhea" id="RHEA:10912"/>
        <dbReference type="ChEBI" id="CHEBI:15378"/>
        <dbReference type="ChEBI" id="CHEBI:15980"/>
        <dbReference type="ChEBI" id="CHEBI:29032"/>
        <dbReference type="ChEBI" id="CHEBI:30616"/>
        <dbReference type="ChEBI" id="CHEBI:33019"/>
        <dbReference type="ChEBI" id="CHEBI:57966"/>
        <dbReference type="ChEBI" id="CHEBI:456215"/>
        <dbReference type="EC" id="6.3.2.1"/>
    </reaction>
</comment>